<reference evidence="2 3" key="1">
    <citation type="submission" date="2019-03" db="EMBL/GenBank/DDBJ databases">
        <authorList>
            <person name="Gaulin E."/>
            <person name="Dumas B."/>
        </authorList>
    </citation>
    <scope>NUCLEOTIDE SEQUENCE [LARGE SCALE GENOMIC DNA]</scope>
    <source>
        <strain evidence="2">CBS 568.67</strain>
    </source>
</reference>
<dbReference type="EMBL" id="CAADRA010005206">
    <property type="protein sequence ID" value="VFT86980.1"/>
    <property type="molecule type" value="Genomic_DNA"/>
</dbReference>
<dbReference type="EMBL" id="VJMH01005185">
    <property type="protein sequence ID" value="KAF0699314.1"/>
    <property type="molecule type" value="Genomic_DNA"/>
</dbReference>
<evidence type="ECO:0000313" key="1">
    <source>
        <dbReference type="EMBL" id="KAF0699314.1"/>
    </source>
</evidence>
<sequence length="355" mass="37502">MGKDGGGSGADGVLDRLQASLLSFRDAKIVVSIEQTAVDAVGGGLIFLGGVSLTQLIMAVGRVSASTPLIPSLVGGVGVTTSSILVGAFCLRETDPSPVQMTAAAATGLLLFRLLGGRFRALAPSDFRHPGAFGHAKISLPATLEYADGNARAVIQSFGRLYGCHTCGIRSAAAKFHADHQPPVMVAKAENERFWAKYITGPIVQRYYPQCGGCSNIQGAQVKKNAKKLKLHLTSVRPYHATGFWMVLFGAGGLGGYMATTGRADDSKYASSSSAQDGPVSLVEQVAHEASEVLQSPVPPAVALARLRATEVRLKQERRDAASIPRQIAIDDELMRIRQKKALVKAKAKAQPAKR</sequence>
<dbReference type="Proteomes" id="UP000332933">
    <property type="component" value="Unassembled WGS sequence"/>
</dbReference>
<protein>
    <submittedName>
        <fullName evidence="2">Aste57867_10104 protein</fullName>
    </submittedName>
</protein>
<accession>A0A485KPI5</accession>
<name>A0A485KPI5_9STRA</name>
<dbReference type="PANTHER" id="PTHR38585:SF1">
    <property type="entry name" value="TRANSMEMBRANE PROTEIN"/>
    <property type="match status" value="1"/>
</dbReference>
<reference evidence="1" key="2">
    <citation type="submission" date="2019-06" db="EMBL/GenBank/DDBJ databases">
        <title>Genomics analysis of Aphanomyces spp. identifies a new class of oomycete effector associated with host adaptation.</title>
        <authorList>
            <person name="Gaulin E."/>
        </authorList>
    </citation>
    <scope>NUCLEOTIDE SEQUENCE</scope>
    <source>
        <strain evidence="1">CBS 578.67</strain>
    </source>
</reference>
<evidence type="ECO:0000313" key="3">
    <source>
        <dbReference type="Proteomes" id="UP000332933"/>
    </source>
</evidence>
<dbReference type="PANTHER" id="PTHR38585">
    <property type="entry name" value="TRANSMEMBRANE PROTEIN"/>
    <property type="match status" value="1"/>
</dbReference>
<proteinExistence type="predicted"/>
<evidence type="ECO:0000313" key="2">
    <source>
        <dbReference type="EMBL" id="VFT86980.1"/>
    </source>
</evidence>
<dbReference type="OrthoDB" id="70850at2759"/>
<gene>
    <name evidence="2" type="primary">Aste57867_10104</name>
    <name evidence="1" type="ORF">As57867_010065</name>
    <name evidence="2" type="ORF">ASTE57867_10104</name>
</gene>
<organism evidence="2 3">
    <name type="scientific">Aphanomyces stellatus</name>
    <dbReference type="NCBI Taxonomy" id="120398"/>
    <lineage>
        <taxon>Eukaryota</taxon>
        <taxon>Sar</taxon>
        <taxon>Stramenopiles</taxon>
        <taxon>Oomycota</taxon>
        <taxon>Saprolegniomycetes</taxon>
        <taxon>Saprolegniales</taxon>
        <taxon>Verrucalvaceae</taxon>
        <taxon>Aphanomyces</taxon>
    </lineage>
</organism>
<keyword evidence="3" id="KW-1185">Reference proteome</keyword>
<dbReference type="AlphaFoldDB" id="A0A485KPI5"/>